<dbReference type="Gene3D" id="1.20.58.220">
    <property type="entry name" value="Phosphate transport system protein phou homolog 2, domain 2"/>
    <property type="match status" value="1"/>
</dbReference>
<evidence type="ECO:0000256" key="5">
    <source>
        <dbReference type="ARBA" id="ARBA00023136"/>
    </source>
</evidence>
<feature type="transmembrane region" description="Helical" evidence="6">
    <location>
        <begin position="52"/>
        <end position="77"/>
    </location>
</feature>
<dbReference type="Pfam" id="PF01895">
    <property type="entry name" value="PhoU"/>
    <property type="match status" value="2"/>
</dbReference>
<feature type="transmembrane region" description="Helical" evidence="6">
    <location>
        <begin position="224"/>
        <end position="251"/>
    </location>
</feature>
<sequence>MKDFLDSFKMVAGLIGGLAMFLYGMNVMSGGLTKAAGGRLESVLAKVTKHPIIAYLFGVGVTALVQSSSASTVMVVGLVNSGIVTLKQAVNVILGANLGTTFTAWILTLNNLNSTKYLWLELLKPRSFTPFLALIGIGLYMFSKSEKKKNIGTILLGFSVLMFGMSSMSDAVAPLKYNEGFRSLLMKFSNPLIGFLVGIFFTMLIQSSAGTIGVLQAISGSIPVYFNIAIPVVVGAEVGTCITAILSSFGANKNGKRTALMHLYFNIIKAGLFMVIFYSLNAVMNFSFMHQEVGLAGIPGVHTLVNLVATPLMLPFSAVLVNLALSSIPIDEKEKKEQEEQQGIRTLDPLFLANPPFALEQARLAAVEMANFSKDALDKAIALITDYKEEEAQEVDYLERKVDQYEDQLGTYLMKINNHHLAPEDSHTLTMLLHCITDYERISDHALNIMQKAKGMAENSREFTPKGQIEMDIFASAVKEIVDMSIKAFETRDVEIAKSIEPLEEAIDGIQKEVKRRHVRRLRKGKCTIEQGFDLSDIGTDYERIADHCSNIAVGVIEVHDDAYDAHEYLETLKADKREGFEQAVDFYERKYQLPSVKF</sequence>
<dbReference type="InterPro" id="IPR038078">
    <property type="entry name" value="PhoU-like_sf"/>
</dbReference>
<feature type="transmembrane region" description="Helical" evidence="6">
    <location>
        <begin position="12"/>
        <end position="32"/>
    </location>
</feature>
<dbReference type="InterPro" id="IPR003841">
    <property type="entry name" value="Na/Pi_transpt"/>
</dbReference>
<feature type="transmembrane region" description="Helical" evidence="6">
    <location>
        <begin position="192"/>
        <end position="218"/>
    </location>
</feature>
<dbReference type="GO" id="GO:0005436">
    <property type="term" value="F:sodium:phosphate symporter activity"/>
    <property type="evidence" value="ECO:0007669"/>
    <property type="project" value="InterPro"/>
</dbReference>
<evidence type="ECO:0000256" key="2">
    <source>
        <dbReference type="ARBA" id="ARBA00022475"/>
    </source>
</evidence>
<evidence type="ECO:0000313" key="9">
    <source>
        <dbReference type="Proteomes" id="UP000183047"/>
    </source>
</evidence>
<comment type="subcellular location">
    <subcellularLocation>
        <location evidence="1">Cell membrane</location>
        <topology evidence="1">Multi-pass membrane protein</topology>
    </subcellularLocation>
</comment>
<accession>A0A1G5E4A4</accession>
<dbReference type="Pfam" id="PF02690">
    <property type="entry name" value="Na_Pi_cotrans"/>
    <property type="match status" value="1"/>
</dbReference>
<keyword evidence="9" id="KW-1185">Reference proteome</keyword>
<keyword evidence="2" id="KW-1003">Cell membrane</keyword>
<dbReference type="PANTHER" id="PTHR10010">
    <property type="entry name" value="SOLUTE CARRIER FAMILY 34 SODIUM PHOSPHATE , MEMBER 2-RELATED"/>
    <property type="match status" value="1"/>
</dbReference>
<gene>
    <name evidence="8" type="ORF">SAMN02910451_01776</name>
</gene>
<dbReference type="GO" id="GO:0044341">
    <property type="term" value="P:sodium-dependent phosphate transport"/>
    <property type="evidence" value="ECO:0007669"/>
    <property type="project" value="InterPro"/>
</dbReference>
<evidence type="ECO:0000256" key="4">
    <source>
        <dbReference type="ARBA" id="ARBA00022989"/>
    </source>
</evidence>
<keyword evidence="5 6" id="KW-0472">Membrane</keyword>
<dbReference type="STRING" id="185008.bhn_I0119"/>
<reference evidence="9" key="1">
    <citation type="submission" date="2016-10" db="EMBL/GenBank/DDBJ databases">
        <authorList>
            <person name="Varghese N."/>
            <person name="Submissions S."/>
        </authorList>
    </citation>
    <scope>NUCLEOTIDE SEQUENCE [LARGE SCALE GENOMIC DNA]</scope>
    <source>
        <strain evidence="9">XBD2006</strain>
    </source>
</reference>
<dbReference type="GO" id="GO:0005886">
    <property type="term" value="C:plasma membrane"/>
    <property type="evidence" value="ECO:0007669"/>
    <property type="project" value="UniProtKB-SubCell"/>
</dbReference>
<dbReference type="RefSeq" id="WP_074462371.1">
    <property type="nucleotide sequence ID" value="NZ_FMUR01000010.1"/>
</dbReference>
<dbReference type="PANTHER" id="PTHR10010:SF46">
    <property type="entry name" value="SODIUM-DEPENDENT PHOSPHATE TRANSPORT PROTEIN 2B"/>
    <property type="match status" value="1"/>
</dbReference>
<proteinExistence type="predicted"/>
<dbReference type="NCBIfam" id="NF037997">
    <property type="entry name" value="Na_Pi_symport"/>
    <property type="match status" value="1"/>
</dbReference>
<evidence type="ECO:0000313" key="8">
    <source>
        <dbReference type="EMBL" id="SCY21725.1"/>
    </source>
</evidence>
<evidence type="ECO:0000256" key="6">
    <source>
        <dbReference type="SAM" id="Phobius"/>
    </source>
</evidence>
<keyword evidence="4 6" id="KW-1133">Transmembrane helix</keyword>
<organism evidence="8 9">
    <name type="scientific">Butyrivibrio hungatei</name>
    <dbReference type="NCBI Taxonomy" id="185008"/>
    <lineage>
        <taxon>Bacteria</taxon>
        <taxon>Bacillati</taxon>
        <taxon>Bacillota</taxon>
        <taxon>Clostridia</taxon>
        <taxon>Lachnospirales</taxon>
        <taxon>Lachnospiraceae</taxon>
        <taxon>Butyrivibrio</taxon>
    </lineage>
</organism>
<feature type="transmembrane region" description="Helical" evidence="6">
    <location>
        <begin position="263"/>
        <end position="284"/>
    </location>
</feature>
<protein>
    <submittedName>
        <fullName evidence="8">Phosphate:Na+ symporter</fullName>
    </submittedName>
</protein>
<dbReference type="OrthoDB" id="9763003at2"/>
<evidence type="ECO:0000256" key="1">
    <source>
        <dbReference type="ARBA" id="ARBA00004651"/>
    </source>
</evidence>
<dbReference type="InterPro" id="IPR026022">
    <property type="entry name" value="PhoU_dom"/>
</dbReference>
<feature type="transmembrane region" description="Helical" evidence="6">
    <location>
        <begin position="304"/>
        <end position="325"/>
    </location>
</feature>
<dbReference type="EMBL" id="FMUR01000010">
    <property type="protein sequence ID" value="SCY21725.1"/>
    <property type="molecule type" value="Genomic_DNA"/>
</dbReference>
<dbReference type="AlphaFoldDB" id="A0A1G5E4A4"/>
<evidence type="ECO:0000259" key="7">
    <source>
        <dbReference type="Pfam" id="PF01895"/>
    </source>
</evidence>
<dbReference type="SUPFAM" id="SSF109755">
    <property type="entry name" value="PhoU-like"/>
    <property type="match status" value="1"/>
</dbReference>
<feature type="domain" description="PhoU" evidence="7">
    <location>
        <begin position="475"/>
        <end position="553"/>
    </location>
</feature>
<feature type="transmembrane region" description="Helical" evidence="6">
    <location>
        <begin position="89"/>
        <end position="107"/>
    </location>
</feature>
<keyword evidence="3 6" id="KW-0812">Transmembrane</keyword>
<evidence type="ECO:0000256" key="3">
    <source>
        <dbReference type="ARBA" id="ARBA00022692"/>
    </source>
</evidence>
<dbReference type="Proteomes" id="UP000183047">
    <property type="component" value="Unassembled WGS sequence"/>
</dbReference>
<feature type="domain" description="PhoU" evidence="7">
    <location>
        <begin position="368"/>
        <end position="452"/>
    </location>
</feature>
<name>A0A1G5E4A4_9FIRM</name>